<name>A0A5C3ECX0_9BASI</name>
<dbReference type="GO" id="GO:0016787">
    <property type="term" value="F:hydrolase activity"/>
    <property type="evidence" value="ECO:0007669"/>
    <property type="project" value="UniProtKB-KW"/>
</dbReference>
<dbReference type="Pfam" id="PF17917">
    <property type="entry name" value="RT_RNaseH"/>
    <property type="match status" value="1"/>
</dbReference>
<gene>
    <name evidence="10" type="ORF">UTRI_04921</name>
</gene>
<accession>A0A5C3ECX0</accession>
<keyword evidence="11" id="KW-1185">Reference proteome</keyword>
<sequence>MVFLSCLSTLGPFFSFLVTWPFRAQDTFRPLMPSDILCSRCKGRFPPSHFVGAHKKAVKHCAGCRGISSPGVTAPPTPSMQTPPSAHMRHLSCSPRSLPHFSRSRSDSSSPRPSAEAALEGQILNRLDKHLDARFNLLLEKLRPAASSPPPPSLLGPTLTAAASLSPPPNTVGESSPLSSSRCFPWVPPNVVKLVAQDKLPAEQLVKLHNPKSCVTRDPPQASGLVFEGGQLTLAKDLTSQRTSSFVKAIPNLAALTHVWLIYTGIRVCSTQNPILHEALLSHLLNLIEFDSLFTWRAVVDYHLSVCRIRFGTGIVHEWALTDQQIHSTVLAPFLKAPSFAQPASASSFRPELSQVPRAKAMASAKLPPNSTPAPTSLADASTQALSVTDALDHTPASTVAAPMQWLDAQTSKAPRPTPPQSPRKVTNLVTTAPFPSNTFVINSMLRCRSLPPPSARLRSQPPPSASLPSPWYFTTYPANVPHNVQSAPLPSACQRSLQPQTASTRSTPPLGVRSAPLPSASRSLPPSSALPQVGPPSTTQPALLSSAAISLPSTGIVDMTPACASTLLASLLKGSPPPPRPNTWCKHPIFNAADVPATIGSLSLQHWSHFLDLYPDQAFAAQLRRALQHGVKLGYTSPLCNASRLEVANLPMNNTDVLHLCREIEAQVLEGRLQPVTDPIGINLVCSLVGVVPKPHSNKRRTIYHLLHPRKPGKRLPSVNNGVDPSFVTLRYESLDVLMDFIRDHPSASLWKANLEDAFRHIVVAKTDARLMGIHFDSQYYQECALAFGGRSSPFLFNLFAKFLHWLTSFVLTAVSPSSTSHSDVSHYSTTSLVRLPPLPTPASLSRPSAYPPPHLGFASAKGRPSGAQLDSKSWGSSSTPSPKRHPSPLSVVVKSSSSADVWWTADGPHSSNCSKLLATSIKAHYKAPFSRRISRATRDELSWWIDTLKLWDGVSLLQPSPLVVEHIWTDASKRSIGAHLGTMDNPVAVFSHKLSRRHRKKDICFLEALAVLEALCRFAPTWSGPRHVVVHVDNENVEYGLRKGSIRDPSTQVLFRAIFALCLQKHIELVPVHVSSAENILADALSRQRFAFIQQQYLQAYSLLPFKVNLDPSRPPPSSRPSASPPQLPSSSGMALLPAHEPAPQPCALTPPLPPLVDAQPSLP</sequence>
<evidence type="ECO:0000256" key="6">
    <source>
        <dbReference type="ARBA" id="ARBA00022918"/>
    </source>
</evidence>
<feature type="region of interest" description="Disordered" evidence="7">
    <location>
        <begin position="1114"/>
        <end position="1166"/>
    </location>
</feature>
<feature type="compositionally biased region" description="Pro residues" evidence="7">
    <location>
        <begin position="1143"/>
        <end position="1157"/>
    </location>
</feature>
<evidence type="ECO:0000256" key="5">
    <source>
        <dbReference type="ARBA" id="ARBA00022801"/>
    </source>
</evidence>
<keyword evidence="8" id="KW-0732">Signal</keyword>
<feature type="region of interest" description="Disordered" evidence="7">
    <location>
        <begin position="70"/>
        <end position="118"/>
    </location>
</feature>
<feature type="chain" id="PRO_5022948559" description="Reverse transcriptase RNase H-like domain-containing protein" evidence="8">
    <location>
        <begin position="25"/>
        <end position="1166"/>
    </location>
</feature>
<evidence type="ECO:0000256" key="8">
    <source>
        <dbReference type="SAM" id="SignalP"/>
    </source>
</evidence>
<dbReference type="AlphaFoldDB" id="A0A5C3ECX0"/>
<reference evidence="10 11" key="1">
    <citation type="submission" date="2018-03" db="EMBL/GenBank/DDBJ databases">
        <authorList>
            <person name="Guldener U."/>
        </authorList>
    </citation>
    <scope>NUCLEOTIDE SEQUENCE [LARGE SCALE GENOMIC DNA]</scope>
    <source>
        <strain evidence="10 11">NBRC100155</strain>
    </source>
</reference>
<feature type="region of interest" description="Disordered" evidence="7">
    <location>
        <begin position="487"/>
        <end position="542"/>
    </location>
</feature>
<keyword evidence="6" id="KW-0695">RNA-directed DNA polymerase</keyword>
<dbReference type="Proteomes" id="UP000324022">
    <property type="component" value="Unassembled WGS sequence"/>
</dbReference>
<dbReference type="PANTHER" id="PTHR33050:SF7">
    <property type="entry name" value="RIBONUCLEASE H"/>
    <property type="match status" value="1"/>
</dbReference>
<protein>
    <recommendedName>
        <fullName evidence="9">Reverse transcriptase RNase H-like domain-containing protein</fullName>
    </recommendedName>
</protein>
<feature type="signal peptide" evidence="8">
    <location>
        <begin position="1"/>
        <end position="24"/>
    </location>
</feature>
<dbReference type="GO" id="GO:0003964">
    <property type="term" value="F:RNA-directed DNA polymerase activity"/>
    <property type="evidence" value="ECO:0007669"/>
    <property type="project" value="UniProtKB-KW"/>
</dbReference>
<feature type="compositionally biased region" description="Low complexity" evidence="7">
    <location>
        <begin position="514"/>
        <end position="532"/>
    </location>
</feature>
<dbReference type="CDD" id="cd09275">
    <property type="entry name" value="RNase_HI_RT_DIRS1"/>
    <property type="match status" value="1"/>
</dbReference>
<evidence type="ECO:0000313" key="11">
    <source>
        <dbReference type="Proteomes" id="UP000324022"/>
    </source>
</evidence>
<keyword evidence="1" id="KW-0808">Transferase</keyword>
<feature type="compositionally biased region" description="Low complexity" evidence="7">
    <location>
        <begin position="97"/>
        <end position="114"/>
    </location>
</feature>
<feature type="compositionally biased region" description="Pro residues" evidence="7">
    <location>
        <begin position="1115"/>
        <end position="1130"/>
    </location>
</feature>
<evidence type="ECO:0000256" key="1">
    <source>
        <dbReference type="ARBA" id="ARBA00022679"/>
    </source>
</evidence>
<feature type="region of interest" description="Disordered" evidence="7">
    <location>
        <begin position="857"/>
        <end position="892"/>
    </location>
</feature>
<keyword evidence="5" id="KW-0378">Hydrolase</keyword>
<keyword evidence="2" id="KW-0548">Nucleotidyltransferase</keyword>
<evidence type="ECO:0000256" key="4">
    <source>
        <dbReference type="ARBA" id="ARBA00022759"/>
    </source>
</evidence>
<feature type="region of interest" description="Disordered" evidence="7">
    <location>
        <begin position="145"/>
        <end position="178"/>
    </location>
</feature>
<dbReference type="OrthoDB" id="3254233at2759"/>
<organism evidence="10 11">
    <name type="scientific">Ustilago trichophora</name>
    <dbReference type="NCBI Taxonomy" id="86804"/>
    <lineage>
        <taxon>Eukaryota</taxon>
        <taxon>Fungi</taxon>
        <taxon>Dikarya</taxon>
        <taxon>Basidiomycota</taxon>
        <taxon>Ustilaginomycotina</taxon>
        <taxon>Ustilaginomycetes</taxon>
        <taxon>Ustilaginales</taxon>
        <taxon>Ustilaginaceae</taxon>
        <taxon>Ustilago</taxon>
    </lineage>
</organism>
<feature type="domain" description="Reverse transcriptase RNase H-like" evidence="9">
    <location>
        <begin position="969"/>
        <end position="1045"/>
    </location>
</feature>
<feature type="compositionally biased region" description="Low complexity" evidence="7">
    <location>
        <begin position="155"/>
        <end position="165"/>
    </location>
</feature>
<dbReference type="InterPro" id="IPR012337">
    <property type="entry name" value="RNaseH-like_sf"/>
</dbReference>
<evidence type="ECO:0000256" key="2">
    <source>
        <dbReference type="ARBA" id="ARBA00022695"/>
    </source>
</evidence>
<keyword evidence="3" id="KW-0540">Nuclease</keyword>
<evidence type="ECO:0000259" key="9">
    <source>
        <dbReference type="Pfam" id="PF17917"/>
    </source>
</evidence>
<dbReference type="PANTHER" id="PTHR33050">
    <property type="entry name" value="REVERSE TRANSCRIPTASE DOMAIN-CONTAINING PROTEIN"/>
    <property type="match status" value="1"/>
</dbReference>
<dbReference type="GO" id="GO:0004519">
    <property type="term" value="F:endonuclease activity"/>
    <property type="evidence" value="ECO:0007669"/>
    <property type="project" value="UniProtKB-KW"/>
</dbReference>
<dbReference type="InterPro" id="IPR041373">
    <property type="entry name" value="RT_RNaseH"/>
</dbReference>
<feature type="compositionally biased region" description="Low complexity" evidence="7">
    <location>
        <begin position="873"/>
        <end position="883"/>
    </location>
</feature>
<feature type="compositionally biased region" description="Polar residues" evidence="7">
    <location>
        <begin position="487"/>
        <end position="508"/>
    </location>
</feature>
<dbReference type="EMBL" id="OOIN01000022">
    <property type="protein sequence ID" value="SPO28524.1"/>
    <property type="molecule type" value="Genomic_DNA"/>
</dbReference>
<evidence type="ECO:0000256" key="7">
    <source>
        <dbReference type="SAM" id="MobiDB-lite"/>
    </source>
</evidence>
<evidence type="ECO:0000256" key="3">
    <source>
        <dbReference type="ARBA" id="ARBA00022722"/>
    </source>
</evidence>
<dbReference type="InterPro" id="IPR052055">
    <property type="entry name" value="Hepadnavirus_pol/RT"/>
</dbReference>
<dbReference type="SUPFAM" id="SSF53098">
    <property type="entry name" value="Ribonuclease H-like"/>
    <property type="match status" value="1"/>
</dbReference>
<evidence type="ECO:0000313" key="10">
    <source>
        <dbReference type="EMBL" id="SPO28524.1"/>
    </source>
</evidence>
<proteinExistence type="predicted"/>
<keyword evidence="4" id="KW-0255">Endonuclease</keyword>